<dbReference type="InterPro" id="IPR033394">
    <property type="entry name" value="Svf1-like_C"/>
</dbReference>
<feature type="domain" description="Svf1-like N-terminal" evidence="4">
    <location>
        <begin position="69"/>
        <end position="246"/>
    </location>
</feature>
<dbReference type="GO" id="GO:0005737">
    <property type="term" value="C:cytoplasm"/>
    <property type="evidence" value="ECO:0007669"/>
    <property type="project" value="UniProtKB-SubCell"/>
</dbReference>
<dbReference type="PANTHER" id="PTHR47107:SF1">
    <property type="entry name" value="CERAMIDE-BINDING PROTEIN SVF1-RELATED"/>
    <property type="match status" value="1"/>
</dbReference>
<organism evidence="6 7">
    <name type="scientific">Lachancea fermentati</name>
    <name type="common">Zygosaccharomyces fermentati</name>
    <dbReference type="NCBI Taxonomy" id="4955"/>
    <lineage>
        <taxon>Eukaryota</taxon>
        <taxon>Fungi</taxon>
        <taxon>Dikarya</taxon>
        <taxon>Ascomycota</taxon>
        <taxon>Saccharomycotina</taxon>
        <taxon>Saccharomycetes</taxon>
        <taxon>Saccharomycetales</taxon>
        <taxon>Saccharomycetaceae</taxon>
        <taxon>Lachancea</taxon>
    </lineage>
</organism>
<evidence type="ECO:0000256" key="1">
    <source>
        <dbReference type="ARBA" id="ARBA00004496"/>
    </source>
</evidence>
<dbReference type="InterPro" id="IPR051385">
    <property type="entry name" value="Ceramide-binding_SVF1"/>
</dbReference>
<dbReference type="Proteomes" id="UP000190831">
    <property type="component" value="Chromosome H"/>
</dbReference>
<keyword evidence="3" id="KW-0963">Cytoplasm</keyword>
<evidence type="ECO:0000313" key="7">
    <source>
        <dbReference type="Proteomes" id="UP000190831"/>
    </source>
</evidence>
<dbReference type="PANTHER" id="PTHR47107">
    <property type="entry name" value="SVF1-LIKE PROTEIN YDR222W-RELATED"/>
    <property type="match status" value="1"/>
</dbReference>
<gene>
    <name evidence="6" type="ORF">LAFE_0H05424G</name>
</gene>
<dbReference type="OMA" id="CMEFTTT"/>
<comment type="subcellular location">
    <subcellularLocation>
        <location evidence="1">Cytoplasm</location>
    </subcellularLocation>
</comment>
<reference evidence="6 7" key="1">
    <citation type="submission" date="2016-03" db="EMBL/GenBank/DDBJ databases">
        <authorList>
            <person name="Devillers H."/>
        </authorList>
    </citation>
    <scope>NUCLEOTIDE SEQUENCE [LARGE SCALE GENOMIC DNA]</scope>
    <source>
        <strain evidence="6">CBS 6772</strain>
    </source>
</reference>
<keyword evidence="7" id="KW-1185">Reference proteome</keyword>
<dbReference type="Pfam" id="PF08622">
    <property type="entry name" value="Svf1"/>
    <property type="match status" value="1"/>
</dbReference>
<name>A0A1G4MJM7_LACFM</name>
<evidence type="ECO:0000256" key="3">
    <source>
        <dbReference type="ARBA" id="ARBA00022490"/>
    </source>
</evidence>
<dbReference type="OrthoDB" id="2590239at2759"/>
<dbReference type="EMBL" id="LT598491">
    <property type="protein sequence ID" value="SCW04078.1"/>
    <property type="molecule type" value="Genomic_DNA"/>
</dbReference>
<evidence type="ECO:0000313" key="6">
    <source>
        <dbReference type="EMBL" id="SCW04078.1"/>
    </source>
</evidence>
<dbReference type="GO" id="GO:0006979">
    <property type="term" value="P:response to oxidative stress"/>
    <property type="evidence" value="ECO:0007669"/>
    <property type="project" value="InterPro"/>
</dbReference>
<evidence type="ECO:0000256" key="2">
    <source>
        <dbReference type="ARBA" id="ARBA00009069"/>
    </source>
</evidence>
<accession>A0A1G4MJM7</accession>
<dbReference type="InterPro" id="IPR013931">
    <property type="entry name" value="Svf1-like_N"/>
</dbReference>
<comment type="similarity">
    <text evidence="2">Belongs to the SVF1 family.</text>
</comment>
<dbReference type="AlphaFoldDB" id="A0A1G4MJM7"/>
<evidence type="ECO:0000259" key="4">
    <source>
        <dbReference type="Pfam" id="PF08622"/>
    </source>
</evidence>
<dbReference type="Pfam" id="PF17187">
    <property type="entry name" value="Svf1_C"/>
    <property type="match status" value="1"/>
</dbReference>
<protein>
    <submittedName>
        <fullName evidence="6">LAFE_0H05424g1_1</fullName>
    </submittedName>
</protein>
<sequence>MQKPSKFRPVQEVSSQQPNYIQADGVSNLKWQSSEMFTQQKLSEVSKQKPQKVISRGIGIFVKNKHSVVETQTLYFTDLNSGKCGFIQLLYSSVMKGLYQTFQLNFKICCSDDDKKELDTWESFKLDGIELFTDLKLQSKNVTFEFKESTSAGTTLSIVSTLSTAGESRLLHINLHVKLGMSIQIGPDGCSYFSNKPSKTPQESKKRLRHVFVPQAICDGTLKYIKNGQLTEIHLQGVPSILIGALHTLNPIKAACRWNFAVIQTQNNCGICMEYTTPPDFGSVTVTISIFGSRNESPTVYASSVPTNKHVTFLATANDAKNKWDYPTAIRMPLGHTNFLVEDRLRMVNKYDILSELPRIVKSTVENIAGLKPCIYQYCQRTRLADEDGIAIIESTFIT</sequence>
<proteinExistence type="inferred from homology"/>
<evidence type="ECO:0000259" key="5">
    <source>
        <dbReference type="Pfam" id="PF17187"/>
    </source>
</evidence>
<feature type="domain" description="Svf1-like C-terminal" evidence="5">
    <location>
        <begin position="250"/>
        <end position="398"/>
    </location>
</feature>